<evidence type="ECO:0000256" key="1">
    <source>
        <dbReference type="ARBA" id="ARBA00007347"/>
    </source>
</evidence>
<keyword evidence="2" id="KW-1015">Disulfide bond</keyword>
<sequence length="253" mass="28520">MSRFALSRKEEEAIISLCRTEALRACEVDVSNFSACSEGRTISVTWACREQFKAMQRCMSPHMSEEKLDAAKRRFFQEGASAQRSTLPGVSFARVGLPSLNFVLAAIHTLLLRIQNERRVNVDRGWTMKVVLLEGASATTPLHQTLEIHLRPLRDTGAALPALRDPNHDHTDTFASTMVGSRRHQKALWRQLPVEDAATEACFRWKWFEGAPEQYDDSGKQARADLTAEYRSGDPLPAVVNDWILVRFFLSSS</sequence>
<name>A0A5C5FKK6_9BASI</name>
<dbReference type="Pfam" id="PF08583">
    <property type="entry name" value="Cmc1"/>
    <property type="match status" value="1"/>
</dbReference>
<gene>
    <name evidence="3" type="ORF">DMC30DRAFT_419902</name>
</gene>
<dbReference type="Proteomes" id="UP000311382">
    <property type="component" value="Unassembled WGS sequence"/>
</dbReference>
<dbReference type="STRING" id="5288.A0A5C5FKK6"/>
<protein>
    <recommendedName>
        <fullName evidence="5">COX assembly mitochondrial protein</fullName>
    </recommendedName>
</protein>
<dbReference type="InterPro" id="IPR013892">
    <property type="entry name" value="Cyt_c_biogenesis_Cmc1-like"/>
</dbReference>
<organism evidence="3 4">
    <name type="scientific">Rhodotorula diobovata</name>
    <dbReference type="NCBI Taxonomy" id="5288"/>
    <lineage>
        <taxon>Eukaryota</taxon>
        <taxon>Fungi</taxon>
        <taxon>Dikarya</taxon>
        <taxon>Basidiomycota</taxon>
        <taxon>Pucciniomycotina</taxon>
        <taxon>Microbotryomycetes</taxon>
        <taxon>Sporidiobolales</taxon>
        <taxon>Sporidiobolaceae</taxon>
        <taxon>Rhodotorula</taxon>
    </lineage>
</organism>
<dbReference type="OrthoDB" id="6224010at2759"/>
<proteinExistence type="inferred from homology"/>
<evidence type="ECO:0000313" key="3">
    <source>
        <dbReference type="EMBL" id="TNY17318.1"/>
    </source>
</evidence>
<dbReference type="AlphaFoldDB" id="A0A5C5FKK6"/>
<reference evidence="3 4" key="1">
    <citation type="submission" date="2019-03" db="EMBL/GenBank/DDBJ databases">
        <title>Rhodosporidium diobovatum UCD-FST 08-225 genome sequencing, assembly, and annotation.</title>
        <authorList>
            <person name="Fakankun I.U."/>
            <person name="Fristensky B."/>
            <person name="Levin D.B."/>
        </authorList>
    </citation>
    <scope>NUCLEOTIDE SEQUENCE [LARGE SCALE GENOMIC DNA]</scope>
    <source>
        <strain evidence="3 4">UCD-FST 08-225</strain>
    </source>
</reference>
<evidence type="ECO:0000313" key="4">
    <source>
        <dbReference type="Proteomes" id="UP000311382"/>
    </source>
</evidence>
<accession>A0A5C5FKK6</accession>
<comment type="caution">
    <text evidence="3">The sequence shown here is derived from an EMBL/GenBank/DDBJ whole genome shotgun (WGS) entry which is preliminary data.</text>
</comment>
<dbReference type="EMBL" id="SOZI01000216">
    <property type="protein sequence ID" value="TNY17318.1"/>
    <property type="molecule type" value="Genomic_DNA"/>
</dbReference>
<comment type="similarity">
    <text evidence="1">Belongs to the CMC family.</text>
</comment>
<evidence type="ECO:0000256" key="2">
    <source>
        <dbReference type="ARBA" id="ARBA00023157"/>
    </source>
</evidence>
<keyword evidence="4" id="KW-1185">Reference proteome</keyword>
<evidence type="ECO:0008006" key="5">
    <source>
        <dbReference type="Google" id="ProtNLM"/>
    </source>
</evidence>